<organism evidence="13 14">
    <name type="scientific">Ferirhizobium litorale</name>
    <dbReference type="NCBI Taxonomy" id="2927786"/>
    <lineage>
        <taxon>Bacteria</taxon>
        <taxon>Pseudomonadati</taxon>
        <taxon>Pseudomonadota</taxon>
        <taxon>Alphaproteobacteria</taxon>
        <taxon>Hyphomicrobiales</taxon>
        <taxon>Rhizobiaceae</taxon>
        <taxon>Ferirhizobium</taxon>
    </lineage>
</organism>
<feature type="compositionally biased region" description="Basic and acidic residues" evidence="9">
    <location>
        <begin position="264"/>
        <end position="283"/>
    </location>
</feature>
<evidence type="ECO:0000313" key="14">
    <source>
        <dbReference type="Proteomes" id="UP001161580"/>
    </source>
</evidence>
<dbReference type="CDD" id="cd11386">
    <property type="entry name" value="MCP_signal"/>
    <property type="match status" value="1"/>
</dbReference>
<evidence type="ECO:0000259" key="11">
    <source>
        <dbReference type="PROSITE" id="PS50111"/>
    </source>
</evidence>
<dbReference type="SUPFAM" id="SSF58104">
    <property type="entry name" value="Methyl-accepting chemotaxis protein (MCP) signaling domain"/>
    <property type="match status" value="1"/>
</dbReference>
<comment type="caution">
    <text evidence="13">The sequence shown here is derived from an EMBL/GenBank/DDBJ whole genome shotgun (WGS) entry which is preliminary data.</text>
</comment>
<proteinExistence type="inferred from homology"/>
<evidence type="ECO:0000313" key="13">
    <source>
        <dbReference type="EMBL" id="MDI7925037.1"/>
    </source>
</evidence>
<dbReference type="Gene3D" id="6.10.340.10">
    <property type="match status" value="1"/>
</dbReference>
<evidence type="ECO:0000259" key="12">
    <source>
        <dbReference type="PROSITE" id="PS50885"/>
    </source>
</evidence>
<dbReference type="Pfam" id="PF00672">
    <property type="entry name" value="HAMP"/>
    <property type="match status" value="1"/>
</dbReference>
<comment type="subcellular location">
    <subcellularLocation>
        <location evidence="1">Cell membrane</location>
        <topology evidence="1">Multi-pass membrane protein</topology>
    </subcellularLocation>
</comment>
<dbReference type="SUPFAM" id="SSF158472">
    <property type="entry name" value="HAMP domain-like"/>
    <property type="match status" value="1"/>
</dbReference>
<evidence type="ECO:0000256" key="6">
    <source>
        <dbReference type="ARBA" id="ARBA00023136"/>
    </source>
</evidence>
<dbReference type="Pfam" id="PF17200">
    <property type="entry name" value="sCache_2"/>
    <property type="match status" value="1"/>
</dbReference>
<evidence type="ECO:0000256" key="7">
    <source>
        <dbReference type="ARBA" id="ARBA00029447"/>
    </source>
</evidence>
<feature type="region of interest" description="Disordered" evidence="9">
    <location>
        <begin position="264"/>
        <end position="292"/>
    </location>
</feature>
<keyword evidence="2" id="KW-1003">Cell membrane</keyword>
<dbReference type="Gene3D" id="3.30.450.20">
    <property type="entry name" value="PAS domain"/>
    <property type="match status" value="1"/>
</dbReference>
<dbReference type="InterPro" id="IPR051310">
    <property type="entry name" value="MCP_chemotaxis"/>
</dbReference>
<keyword evidence="6 10" id="KW-0472">Membrane</keyword>
<dbReference type="SMART" id="SM01049">
    <property type="entry name" value="Cache_2"/>
    <property type="match status" value="1"/>
</dbReference>
<dbReference type="Gene3D" id="1.10.287.950">
    <property type="entry name" value="Methyl-accepting chemotaxis protein"/>
    <property type="match status" value="1"/>
</dbReference>
<evidence type="ECO:0000256" key="4">
    <source>
        <dbReference type="ARBA" id="ARBA00022692"/>
    </source>
</evidence>
<dbReference type="GO" id="GO:0006935">
    <property type="term" value="P:chemotaxis"/>
    <property type="evidence" value="ECO:0007669"/>
    <property type="project" value="UniProtKB-KW"/>
</dbReference>
<gene>
    <name evidence="13" type="ORF">MRS75_23550</name>
</gene>
<dbReference type="InterPro" id="IPR033480">
    <property type="entry name" value="sCache_2"/>
</dbReference>
<dbReference type="PROSITE" id="PS50111">
    <property type="entry name" value="CHEMOTAXIS_TRANSDUC_2"/>
    <property type="match status" value="1"/>
</dbReference>
<evidence type="ECO:0000256" key="3">
    <source>
        <dbReference type="ARBA" id="ARBA00022500"/>
    </source>
</evidence>
<evidence type="ECO:0000256" key="8">
    <source>
        <dbReference type="PROSITE-ProRule" id="PRU00284"/>
    </source>
</evidence>
<dbReference type="CDD" id="cd06225">
    <property type="entry name" value="HAMP"/>
    <property type="match status" value="1"/>
</dbReference>
<sequence length="606" mass="65134">MKNLKISTRLYCLVALAVSILAAAMIFFLNYSFDELASERKAGLAQMDATAVAIFEKYYELEQAGSLTRAEAQAKAIEVIGAMRYGDSGYFWINDMKPAMVMHPIKPELNGTDLSGNKDPNGKFLFVEFVNTVKAHGEGFVDYYWPKPGADQPVLKYSHVAGFAPWGWVVGTGVYADDLAALYWQNAAWTAGICLVAALVILAVAYAVVRSVTRPLARLKGAMASVANEETQVAIPETDRRDEIGEMAKVLTILRDSVAERAELRGRESEQQRQIAEERRGNERSLQAASDRQNHAIHALGEGLERLAAGDLTVSLGDIGGEYAKLRKDFNAAVGALSGVIQAISHSSHVVNDSAADISEATNNLSRRTEQQAAALEETAAALDEITAAVHTASERVSEARQMVTETKTSAGRSGEIVRNAVEAMGRIEGSSQRINQIISVIDEIAFQTNLLALNAGVEAARAGEAGRGFAVVAQEVRELAQRSANAAKEIKTLISTSAQEVGNGVALVRSTGEALVEIESLVNRVNDHVTTIATAAREQATGLQEISTSVNHMDQMTQQNAAMVEETTAASQTLAAESRQLHQLLGNFRLDGQAGHAAQRLTRAA</sequence>
<feature type="domain" description="HAMP" evidence="12">
    <location>
        <begin position="210"/>
        <end position="263"/>
    </location>
</feature>
<feature type="domain" description="HAMP" evidence="12">
    <location>
        <begin position="291"/>
        <end position="342"/>
    </location>
</feature>
<accession>A0AAE3QFW6</accession>
<dbReference type="PANTHER" id="PTHR43531">
    <property type="entry name" value="PROTEIN ICFG"/>
    <property type="match status" value="1"/>
</dbReference>
<protein>
    <submittedName>
        <fullName evidence="13">Methyl-accepting chemotaxis protein</fullName>
    </submittedName>
</protein>
<keyword evidence="14" id="KW-1185">Reference proteome</keyword>
<dbReference type="PROSITE" id="PS50885">
    <property type="entry name" value="HAMP"/>
    <property type="match status" value="2"/>
</dbReference>
<dbReference type="RefSeq" id="WP_311789247.1">
    <property type="nucleotide sequence ID" value="NZ_JALDYY010000026.1"/>
</dbReference>
<dbReference type="FunFam" id="1.10.287.950:FF:000001">
    <property type="entry name" value="Methyl-accepting chemotaxis sensory transducer"/>
    <property type="match status" value="1"/>
</dbReference>
<dbReference type="InterPro" id="IPR003660">
    <property type="entry name" value="HAMP_dom"/>
</dbReference>
<evidence type="ECO:0000256" key="9">
    <source>
        <dbReference type="SAM" id="MobiDB-lite"/>
    </source>
</evidence>
<feature type="domain" description="Methyl-accepting transducer" evidence="11">
    <location>
        <begin position="347"/>
        <end position="576"/>
    </location>
</feature>
<reference evidence="13" key="1">
    <citation type="submission" date="2022-03" db="EMBL/GenBank/DDBJ databases">
        <title>Fererhizobium litorale gen. nov., sp. nov., isolated from sandy sediments of the Sea of Japan seashore.</title>
        <authorList>
            <person name="Romanenko L."/>
            <person name="Kurilenko V."/>
            <person name="Otstavnykh N."/>
            <person name="Svetashev V."/>
            <person name="Tekutyeva L."/>
            <person name="Isaeva M."/>
            <person name="Mikhailov V."/>
        </authorList>
    </citation>
    <scope>NUCLEOTIDE SEQUENCE</scope>
    <source>
        <strain evidence="13">KMM 9576</strain>
    </source>
</reference>
<dbReference type="EMBL" id="JALDYZ010000022">
    <property type="protein sequence ID" value="MDI7925037.1"/>
    <property type="molecule type" value="Genomic_DNA"/>
</dbReference>
<dbReference type="InterPro" id="IPR004089">
    <property type="entry name" value="MCPsignal_dom"/>
</dbReference>
<dbReference type="PANTHER" id="PTHR43531:SF11">
    <property type="entry name" value="METHYL-ACCEPTING CHEMOTAXIS PROTEIN 3"/>
    <property type="match status" value="1"/>
</dbReference>
<keyword evidence="8" id="KW-0807">Transducer</keyword>
<dbReference type="Proteomes" id="UP001161580">
    <property type="component" value="Unassembled WGS sequence"/>
</dbReference>
<name>A0AAE3QFW6_9HYPH</name>
<comment type="similarity">
    <text evidence="7">Belongs to the methyl-accepting chemotaxis (MCP) protein family.</text>
</comment>
<dbReference type="Pfam" id="PF00015">
    <property type="entry name" value="MCPsignal"/>
    <property type="match status" value="1"/>
</dbReference>
<dbReference type="AlphaFoldDB" id="A0AAE3QFW6"/>
<evidence type="ECO:0000256" key="1">
    <source>
        <dbReference type="ARBA" id="ARBA00004651"/>
    </source>
</evidence>
<evidence type="ECO:0000256" key="2">
    <source>
        <dbReference type="ARBA" id="ARBA00022475"/>
    </source>
</evidence>
<dbReference type="GO" id="GO:0007165">
    <property type="term" value="P:signal transduction"/>
    <property type="evidence" value="ECO:0007669"/>
    <property type="project" value="UniProtKB-KW"/>
</dbReference>
<dbReference type="SMART" id="SM00304">
    <property type="entry name" value="HAMP"/>
    <property type="match status" value="2"/>
</dbReference>
<feature type="transmembrane region" description="Helical" evidence="10">
    <location>
        <begin position="12"/>
        <end position="33"/>
    </location>
</feature>
<feature type="transmembrane region" description="Helical" evidence="10">
    <location>
        <begin position="187"/>
        <end position="209"/>
    </location>
</feature>
<evidence type="ECO:0000256" key="5">
    <source>
        <dbReference type="ARBA" id="ARBA00022989"/>
    </source>
</evidence>
<dbReference type="GO" id="GO:0005886">
    <property type="term" value="C:plasma membrane"/>
    <property type="evidence" value="ECO:0007669"/>
    <property type="project" value="UniProtKB-SubCell"/>
</dbReference>
<keyword evidence="5 10" id="KW-1133">Transmembrane helix</keyword>
<keyword evidence="3" id="KW-0145">Chemotaxis</keyword>
<keyword evidence="4 10" id="KW-0812">Transmembrane</keyword>
<dbReference type="SMART" id="SM00283">
    <property type="entry name" value="MA"/>
    <property type="match status" value="1"/>
</dbReference>
<evidence type="ECO:0000256" key="10">
    <source>
        <dbReference type="SAM" id="Phobius"/>
    </source>
</evidence>